<name>A0A1F7F5E1_UNCRA</name>
<feature type="domain" description="BioF2-like acetyltransferase" evidence="1">
    <location>
        <begin position="161"/>
        <end position="290"/>
    </location>
</feature>
<dbReference type="InterPro" id="IPR050644">
    <property type="entry name" value="PG_Glycine_Bridge_Synth"/>
</dbReference>
<dbReference type="Pfam" id="PF13480">
    <property type="entry name" value="Acetyltransf_6"/>
    <property type="match status" value="1"/>
</dbReference>
<proteinExistence type="predicted"/>
<accession>A0A1F7F5E1</accession>
<organism evidence="2 3">
    <name type="scientific">Candidatus Raymondbacteria bacterium RIFOXYD12_FULL_49_13</name>
    <dbReference type="NCBI Taxonomy" id="1817890"/>
    <lineage>
        <taxon>Bacteria</taxon>
        <taxon>Raymondiibacteriota</taxon>
    </lineage>
</organism>
<dbReference type="EMBL" id="MFYX01000117">
    <property type="protein sequence ID" value="OGK01884.1"/>
    <property type="molecule type" value="Genomic_DNA"/>
</dbReference>
<evidence type="ECO:0000313" key="2">
    <source>
        <dbReference type="EMBL" id="OGK01884.1"/>
    </source>
</evidence>
<comment type="caution">
    <text evidence="2">The sequence shown here is derived from an EMBL/GenBank/DDBJ whole genome shotgun (WGS) entry which is preliminary data.</text>
</comment>
<reference evidence="2 3" key="1">
    <citation type="journal article" date="2016" name="Nat. Commun.">
        <title>Thousands of microbial genomes shed light on interconnected biogeochemical processes in an aquifer system.</title>
        <authorList>
            <person name="Anantharaman K."/>
            <person name="Brown C.T."/>
            <person name="Hug L.A."/>
            <person name="Sharon I."/>
            <person name="Castelle C.J."/>
            <person name="Probst A.J."/>
            <person name="Thomas B.C."/>
            <person name="Singh A."/>
            <person name="Wilkins M.J."/>
            <person name="Karaoz U."/>
            <person name="Brodie E.L."/>
            <person name="Williams K.H."/>
            <person name="Hubbard S.S."/>
            <person name="Banfield J.F."/>
        </authorList>
    </citation>
    <scope>NUCLEOTIDE SEQUENCE [LARGE SCALE GENOMIC DNA]</scope>
</reference>
<dbReference type="InterPro" id="IPR016181">
    <property type="entry name" value="Acyl_CoA_acyltransferase"/>
</dbReference>
<sequence>MEIIPFQKKYTDTWESIVHASNNGTIYHTQKFLNYHPKDRFDNFHHLISVGGKICSVIPGAIIESEAGKTFVSYPGASFAGFVLPETFGLEDTDQVVSAFLRYLEEQGFKRIDITGTPFIFSARQNQHIDFILSREGFGFKKREMTSVVTLPGQGTDILASFKDGCRRSIKKAIARGVTVRVNDSDQAYHAYYHILKNNLELRHNVKPAHSLDEMIDIKKRFPDDVFLFAAYIEHKMIAGIWLIRANSRVSVPFYISHNHEHQELRPINLLYYEVIKQGLEWNQKYLDFGLFTVNMAPNYGLGRFKENFGAQGMFRDYFRKDYR</sequence>
<dbReference type="SUPFAM" id="SSF55729">
    <property type="entry name" value="Acyl-CoA N-acyltransferases (Nat)"/>
    <property type="match status" value="1"/>
</dbReference>
<dbReference type="AlphaFoldDB" id="A0A1F7F5E1"/>
<evidence type="ECO:0000259" key="1">
    <source>
        <dbReference type="Pfam" id="PF13480"/>
    </source>
</evidence>
<dbReference type="Gene3D" id="3.40.630.30">
    <property type="match status" value="1"/>
</dbReference>
<dbReference type="InterPro" id="IPR038740">
    <property type="entry name" value="BioF2-like_GNAT_dom"/>
</dbReference>
<dbReference type="PANTHER" id="PTHR36174">
    <property type="entry name" value="LIPID II:GLYCINE GLYCYLTRANSFERASE"/>
    <property type="match status" value="1"/>
</dbReference>
<gene>
    <name evidence="2" type="ORF">A2519_04750</name>
</gene>
<dbReference type="Proteomes" id="UP000179243">
    <property type="component" value="Unassembled WGS sequence"/>
</dbReference>
<protein>
    <recommendedName>
        <fullName evidence="1">BioF2-like acetyltransferase domain-containing protein</fullName>
    </recommendedName>
</protein>
<evidence type="ECO:0000313" key="3">
    <source>
        <dbReference type="Proteomes" id="UP000179243"/>
    </source>
</evidence>
<dbReference type="PANTHER" id="PTHR36174:SF1">
    <property type="entry name" value="LIPID II:GLYCINE GLYCYLTRANSFERASE"/>
    <property type="match status" value="1"/>
</dbReference>